<evidence type="ECO:0008006" key="3">
    <source>
        <dbReference type="Google" id="ProtNLM"/>
    </source>
</evidence>
<dbReference type="Proteomes" id="UP000249061">
    <property type="component" value="Unassembled WGS sequence"/>
</dbReference>
<reference evidence="1 2" key="1">
    <citation type="submission" date="2017-08" db="EMBL/GenBank/DDBJ databases">
        <title>Infants hospitalized years apart are colonized by the same room-sourced microbial strains.</title>
        <authorList>
            <person name="Brooks B."/>
            <person name="Olm M.R."/>
            <person name="Firek B.A."/>
            <person name="Baker R."/>
            <person name="Thomas B.C."/>
            <person name="Morowitz M.J."/>
            <person name="Banfield J.F."/>
        </authorList>
    </citation>
    <scope>NUCLEOTIDE SEQUENCE [LARGE SCALE GENOMIC DNA]</scope>
    <source>
        <strain evidence="1">S2_003_000_R2_14</strain>
    </source>
</reference>
<proteinExistence type="predicted"/>
<dbReference type="SUPFAM" id="SSF82171">
    <property type="entry name" value="DPP6 N-terminal domain-like"/>
    <property type="match status" value="1"/>
</dbReference>
<dbReference type="InterPro" id="IPR011042">
    <property type="entry name" value="6-blade_b-propeller_TolB-like"/>
</dbReference>
<gene>
    <name evidence="1" type="ORF">DI536_25545</name>
</gene>
<evidence type="ECO:0000313" key="2">
    <source>
        <dbReference type="Proteomes" id="UP000249061"/>
    </source>
</evidence>
<protein>
    <recommendedName>
        <fullName evidence="3">TolB protein</fullName>
    </recommendedName>
</protein>
<comment type="caution">
    <text evidence="1">The sequence shown here is derived from an EMBL/GenBank/DDBJ whole genome shotgun (WGS) entry which is preliminary data.</text>
</comment>
<dbReference type="EMBL" id="QFQP01000027">
    <property type="protein sequence ID" value="PZR08003.1"/>
    <property type="molecule type" value="Genomic_DNA"/>
</dbReference>
<accession>A0A2W5T525</accession>
<name>A0A2W5T525_9BACT</name>
<dbReference type="AlphaFoldDB" id="A0A2W5T525"/>
<organism evidence="1 2">
    <name type="scientific">Archangium gephyra</name>
    <dbReference type="NCBI Taxonomy" id="48"/>
    <lineage>
        <taxon>Bacteria</taxon>
        <taxon>Pseudomonadati</taxon>
        <taxon>Myxococcota</taxon>
        <taxon>Myxococcia</taxon>
        <taxon>Myxococcales</taxon>
        <taxon>Cystobacterineae</taxon>
        <taxon>Archangiaceae</taxon>
        <taxon>Archangium</taxon>
    </lineage>
</organism>
<dbReference type="InterPro" id="IPR011659">
    <property type="entry name" value="WD40"/>
</dbReference>
<dbReference type="Pfam" id="PF07676">
    <property type="entry name" value="PD40"/>
    <property type="match status" value="1"/>
</dbReference>
<dbReference type="Gene3D" id="2.120.10.30">
    <property type="entry name" value="TolB, C-terminal domain"/>
    <property type="match status" value="2"/>
</dbReference>
<sequence>MLFPSKTPFPLNIPGSDIRSFHVNPAGRMVAVSADVVMPGRFDLVTVNHDGTNVRTLYQSPAGSNVSYVRFAPNGQRISFEVRDASNNAQMFVVPVTGGSHINVTPPMGSPRDPSRNIINSSWSRDSRYLAIVAEATYDRLNELFLVDMNASTPTAVPLLTASTLGTPGTGTSFWGVTSPVQWPSASRAELLFKYRTTADTAFRLMRISTSGAGLAPVPGTPDGVTMTGWAGSFGIGNDGTTLVFSADTVTPQAYDVYQTTLGASSSTAVATGAAAMTRPDFNREMESNSTTTHFAFSANWASGGTIFEPWVLSGAGPTRLAAFPNAGSYVDDFTWSPDGSQLAMVTDFRTDERFELALLPTISAAGTPEILVAPVAGGRVVDATWTP</sequence>
<evidence type="ECO:0000313" key="1">
    <source>
        <dbReference type="EMBL" id="PZR08003.1"/>
    </source>
</evidence>